<dbReference type="Proteomes" id="UP000682733">
    <property type="component" value="Unassembled WGS sequence"/>
</dbReference>
<evidence type="ECO:0000256" key="1">
    <source>
        <dbReference type="SAM" id="MobiDB-lite"/>
    </source>
</evidence>
<dbReference type="Pfam" id="PF03732">
    <property type="entry name" value="Retrotrans_gag"/>
    <property type="match status" value="1"/>
</dbReference>
<keyword evidence="7" id="KW-1185">Reference proteome</keyword>
<dbReference type="EMBL" id="CAJOBA010004225">
    <property type="protein sequence ID" value="CAF3706814.1"/>
    <property type="molecule type" value="Genomic_DNA"/>
</dbReference>
<dbReference type="EMBL" id="CAJNOQ010001166">
    <property type="protein sequence ID" value="CAF0873337.1"/>
    <property type="molecule type" value="Genomic_DNA"/>
</dbReference>
<sequence length="289" mass="33567">MLLAKIPDVGNTVESISQWLKFIELIWGKLNYPLVCWSEGASQHLLTILFNLWYLKSQQVINNDGHIFKHELIEYMKSPEEHSLTSATAFMNQQPQQPAAIAATKTESLGRYNIDQSQARIWYAVSKSRISDFDTFVVRCTVLQDLALKWYNRNSSTIKSWPDFVIKIKEEFGSKSWQQEAFEKLKNYQQTVSQSVTEYHATVMDICHEIDPPSSNDQILQYLISNVKPSLKIKILEKQPKTTTEYLHYTKTFEHLAKLAEEEVTSMPSNIRNEQAYIRPPKRTSQQQE</sequence>
<evidence type="ECO:0000313" key="3">
    <source>
        <dbReference type="EMBL" id="CAF0873337.1"/>
    </source>
</evidence>
<dbReference type="Proteomes" id="UP000677228">
    <property type="component" value="Unassembled WGS sequence"/>
</dbReference>
<gene>
    <name evidence="3" type="ORF">GPM918_LOCUS7217</name>
    <name evidence="4" type="ORF">OVA965_LOCUS11100</name>
    <name evidence="5" type="ORF">SRO942_LOCUS7217</name>
    <name evidence="6" type="ORF">TMI583_LOCUS11097</name>
</gene>
<dbReference type="OrthoDB" id="8006889at2759"/>
<feature type="region of interest" description="Disordered" evidence="1">
    <location>
        <begin position="268"/>
        <end position="289"/>
    </location>
</feature>
<proteinExistence type="predicted"/>
<dbReference type="AlphaFoldDB" id="A0A813XXB9"/>
<evidence type="ECO:0000313" key="7">
    <source>
        <dbReference type="Proteomes" id="UP000663829"/>
    </source>
</evidence>
<accession>A0A813XXB9</accession>
<dbReference type="Proteomes" id="UP000663829">
    <property type="component" value="Unassembled WGS sequence"/>
</dbReference>
<dbReference type="Proteomes" id="UP000681722">
    <property type="component" value="Unassembled WGS sequence"/>
</dbReference>
<protein>
    <recommendedName>
        <fullName evidence="2">Retrotransposon gag domain-containing protein</fullName>
    </recommendedName>
</protein>
<evidence type="ECO:0000313" key="6">
    <source>
        <dbReference type="EMBL" id="CAF3706814.1"/>
    </source>
</evidence>
<evidence type="ECO:0000313" key="4">
    <source>
        <dbReference type="EMBL" id="CAF0930085.1"/>
    </source>
</evidence>
<comment type="caution">
    <text evidence="3">The sequence shown here is derived from an EMBL/GenBank/DDBJ whole genome shotgun (WGS) entry which is preliminary data.</text>
</comment>
<dbReference type="EMBL" id="CAJOBC010001166">
    <property type="protein sequence ID" value="CAF3660524.1"/>
    <property type="molecule type" value="Genomic_DNA"/>
</dbReference>
<dbReference type="EMBL" id="CAJNOK010004222">
    <property type="protein sequence ID" value="CAF0930085.1"/>
    <property type="molecule type" value="Genomic_DNA"/>
</dbReference>
<feature type="domain" description="Retrotransposon gag" evidence="2">
    <location>
        <begin position="143"/>
        <end position="216"/>
    </location>
</feature>
<organism evidence="3 7">
    <name type="scientific">Didymodactylos carnosus</name>
    <dbReference type="NCBI Taxonomy" id="1234261"/>
    <lineage>
        <taxon>Eukaryota</taxon>
        <taxon>Metazoa</taxon>
        <taxon>Spiralia</taxon>
        <taxon>Gnathifera</taxon>
        <taxon>Rotifera</taxon>
        <taxon>Eurotatoria</taxon>
        <taxon>Bdelloidea</taxon>
        <taxon>Philodinida</taxon>
        <taxon>Philodinidae</taxon>
        <taxon>Didymodactylos</taxon>
    </lineage>
</organism>
<evidence type="ECO:0000313" key="5">
    <source>
        <dbReference type="EMBL" id="CAF3660524.1"/>
    </source>
</evidence>
<reference evidence="3" key="1">
    <citation type="submission" date="2021-02" db="EMBL/GenBank/DDBJ databases">
        <authorList>
            <person name="Nowell W R."/>
        </authorList>
    </citation>
    <scope>NUCLEOTIDE SEQUENCE</scope>
</reference>
<name>A0A813XXB9_9BILA</name>
<evidence type="ECO:0000259" key="2">
    <source>
        <dbReference type="Pfam" id="PF03732"/>
    </source>
</evidence>
<dbReference type="InterPro" id="IPR005162">
    <property type="entry name" value="Retrotrans_gag_dom"/>
</dbReference>